<proteinExistence type="predicted"/>
<evidence type="ECO:0000313" key="2">
    <source>
        <dbReference type="Proteomes" id="UP001060085"/>
    </source>
</evidence>
<organism evidence="1 2">
    <name type="scientific">Catharanthus roseus</name>
    <name type="common">Madagascar periwinkle</name>
    <name type="synonym">Vinca rosea</name>
    <dbReference type="NCBI Taxonomy" id="4058"/>
    <lineage>
        <taxon>Eukaryota</taxon>
        <taxon>Viridiplantae</taxon>
        <taxon>Streptophyta</taxon>
        <taxon>Embryophyta</taxon>
        <taxon>Tracheophyta</taxon>
        <taxon>Spermatophyta</taxon>
        <taxon>Magnoliopsida</taxon>
        <taxon>eudicotyledons</taxon>
        <taxon>Gunneridae</taxon>
        <taxon>Pentapetalae</taxon>
        <taxon>asterids</taxon>
        <taxon>lamiids</taxon>
        <taxon>Gentianales</taxon>
        <taxon>Apocynaceae</taxon>
        <taxon>Rauvolfioideae</taxon>
        <taxon>Vinceae</taxon>
        <taxon>Catharanthinae</taxon>
        <taxon>Catharanthus</taxon>
    </lineage>
</organism>
<gene>
    <name evidence="1" type="ORF">M9H77_27736</name>
</gene>
<dbReference type="Proteomes" id="UP001060085">
    <property type="component" value="Linkage Group LG06"/>
</dbReference>
<protein>
    <submittedName>
        <fullName evidence="1">Uncharacterized protein</fullName>
    </submittedName>
</protein>
<sequence>MSGLACRPDEGRDSLTNLITNLAVSRINLTPFPCQAYSPMTLEKPWLIWLQQLANRIIKVDAAQLLITATFLKYGRPREALNCIWVWRNDQLHNPNNSVPSTPYLIRDIICRANHILTNVYLLDDFDGISPDYPDATQGSFLSVRGLHCTWLVPSRRASSDGVDVSDSEEWIHLKRGVGCGGCGPMVYVDTASLIWEEWLFDNRVLVWCLVGIDYEMLELGSDDLIMLWDLDFVHFLAAPRTPHVGLSISGVKATKEKCFLIILHELFFVKLLHHGRLEAQYAAEVVGMEFFVRVYPEGHVFSFCLLLLEPFLRYFYPCLEMIIKRFLNLEF</sequence>
<accession>A0ACC0AHN4</accession>
<keyword evidence="2" id="KW-1185">Reference proteome</keyword>
<dbReference type="EMBL" id="CM044706">
    <property type="protein sequence ID" value="KAI5658943.1"/>
    <property type="molecule type" value="Genomic_DNA"/>
</dbReference>
<comment type="caution">
    <text evidence="1">The sequence shown here is derived from an EMBL/GenBank/DDBJ whole genome shotgun (WGS) entry which is preliminary data.</text>
</comment>
<evidence type="ECO:0000313" key="1">
    <source>
        <dbReference type="EMBL" id="KAI5658943.1"/>
    </source>
</evidence>
<reference evidence="2" key="1">
    <citation type="journal article" date="2023" name="Nat. Plants">
        <title>Single-cell RNA sequencing provides a high-resolution roadmap for understanding the multicellular compartmentation of specialized metabolism.</title>
        <authorList>
            <person name="Sun S."/>
            <person name="Shen X."/>
            <person name="Li Y."/>
            <person name="Li Y."/>
            <person name="Wang S."/>
            <person name="Li R."/>
            <person name="Zhang H."/>
            <person name="Shen G."/>
            <person name="Guo B."/>
            <person name="Wei J."/>
            <person name="Xu J."/>
            <person name="St-Pierre B."/>
            <person name="Chen S."/>
            <person name="Sun C."/>
        </authorList>
    </citation>
    <scope>NUCLEOTIDE SEQUENCE [LARGE SCALE GENOMIC DNA]</scope>
</reference>
<name>A0ACC0AHN4_CATRO</name>